<accession>A0A8S3FU98</accession>
<dbReference type="Proteomes" id="UP000681967">
    <property type="component" value="Unassembled WGS sequence"/>
</dbReference>
<name>A0A8S3FU98_9BILA</name>
<feature type="compositionally biased region" description="Polar residues" evidence="1">
    <location>
        <begin position="22"/>
        <end position="32"/>
    </location>
</feature>
<protein>
    <submittedName>
        <fullName evidence="2">Uncharacterized protein</fullName>
    </submittedName>
</protein>
<feature type="non-terminal residue" evidence="2">
    <location>
        <position position="42"/>
    </location>
</feature>
<dbReference type="AlphaFoldDB" id="A0A8S3FU98"/>
<reference evidence="2" key="1">
    <citation type="submission" date="2021-02" db="EMBL/GenBank/DDBJ databases">
        <authorList>
            <person name="Nowell W R."/>
        </authorList>
    </citation>
    <scope>NUCLEOTIDE SEQUENCE</scope>
</reference>
<proteinExistence type="predicted"/>
<evidence type="ECO:0000313" key="2">
    <source>
        <dbReference type="EMBL" id="CAF5140093.1"/>
    </source>
</evidence>
<dbReference type="EMBL" id="CAJOBH010251741">
    <property type="protein sequence ID" value="CAF5140093.1"/>
    <property type="molecule type" value="Genomic_DNA"/>
</dbReference>
<evidence type="ECO:0000313" key="3">
    <source>
        <dbReference type="Proteomes" id="UP000681967"/>
    </source>
</evidence>
<feature type="non-terminal residue" evidence="2">
    <location>
        <position position="1"/>
    </location>
</feature>
<gene>
    <name evidence="2" type="ORF">BYL167_LOCUS70024</name>
</gene>
<sequence length="42" mass="4735">MEGLSKSQQAILDETDKLVKDSQQLHTESASQFERARESLLS</sequence>
<comment type="caution">
    <text evidence="2">The sequence shown here is derived from an EMBL/GenBank/DDBJ whole genome shotgun (WGS) entry which is preliminary data.</text>
</comment>
<feature type="region of interest" description="Disordered" evidence="1">
    <location>
        <begin position="22"/>
        <end position="42"/>
    </location>
</feature>
<evidence type="ECO:0000256" key="1">
    <source>
        <dbReference type="SAM" id="MobiDB-lite"/>
    </source>
</evidence>
<organism evidence="2 3">
    <name type="scientific">Rotaria magnacalcarata</name>
    <dbReference type="NCBI Taxonomy" id="392030"/>
    <lineage>
        <taxon>Eukaryota</taxon>
        <taxon>Metazoa</taxon>
        <taxon>Spiralia</taxon>
        <taxon>Gnathifera</taxon>
        <taxon>Rotifera</taxon>
        <taxon>Eurotatoria</taxon>
        <taxon>Bdelloidea</taxon>
        <taxon>Philodinida</taxon>
        <taxon>Philodinidae</taxon>
        <taxon>Rotaria</taxon>
    </lineage>
</organism>